<gene>
    <name evidence="2" type="ORF">RDB_LOCUS27422</name>
</gene>
<accession>A0A8H3A3C3</accession>
<sequence length="72" mass="7358">MAIVSHNNVQSAPPSETALATAASSSESSVLTSGSNPPQPSLLPDDTKHCIRSSRGRCQAVVEVPPITSTDA</sequence>
<dbReference type="Proteomes" id="UP000663840">
    <property type="component" value="Unassembled WGS sequence"/>
</dbReference>
<evidence type="ECO:0000313" key="3">
    <source>
        <dbReference type="Proteomes" id="UP000663840"/>
    </source>
</evidence>
<dbReference type="EMBL" id="CAJMWR010000540">
    <property type="protein sequence ID" value="CAE6385006.1"/>
    <property type="molecule type" value="Genomic_DNA"/>
</dbReference>
<evidence type="ECO:0000256" key="1">
    <source>
        <dbReference type="SAM" id="MobiDB-lite"/>
    </source>
</evidence>
<reference evidence="2" key="1">
    <citation type="submission" date="2021-01" db="EMBL/GenBank/DDBJ databases">
        <authorList>
            <person name="Kaushik A."/>
        </authorList>
    </citation>
    <scope>NUCLEOTIDE SEQUENCE</scope>
    <source>
        <strain evidence="2">AG1-1A</strain>
    </source>
</reference>
<name>A0A8H3A3C3_9AGAM</name>
<feature type="region of interest" description="Disordered" evidence="1">
    <location>
        <begin position="1"/>
        <end position="49"/>
    </location>
</feature>
<evidence type="ECO:0000313" key="2">
    <source>
        <dbReference type="EMBL" id="CAE6385006.1"/>
    </source>
</evidence>
<dbReference type="AlphaFoldDB" id="A0A8H3A3C3"/>
<feature type="compositionally biased region" description="Polar residues" evidence="1">
    <location>
        <begin position="1"/>
        <end position="10"/>
    </location>
</feature>
<comment type="caution">
    <text evidence="2">The sequence shown here is derived from an EMBL/GenBank/DDBJ whole genome shotgun (WGS) entry which is preliminary data.</text>
</comment>
<proteinExistence type="predicted"/>
<feature type="compositionally biased region" description="Low complexity" evidence="1">
    <location>
        <begin position="11"/>
        <end position="33"/>
    </location>
</feature>
<protein>
    <submittedName>
        <fullName evidence="2">Uncharacterized protein</fullName>
    </submittedName>
</protein>
<organism evidence="2 3">
    <name type="scientific">Rhizoctonia solani</name>
    <dbReference type="NCBI Taxonomy" id="456999"/>
    <lineage>
        <taxon>Eukaryota</taxon>
        <taxon>Fungi</taxon>
        <taxon>Dikarya</taxon>
        <taxon>Basidiomycota</taxon>
        <taxon>Agaricomycotina</taxon>
        <taxon>Agaricomycetes</taxon>
        <taxon>Cantharellales</taxon>
        <taxon>Ceratobasidiaceae</taxon>
        <taxon>Rhizoctonia</taxon>
    </lineage>
</organism>